<accession>A0A0L7R061</accession>
<reference evidence="1 2" key="1">
    <citation type="submission" date="2015-07" db="EMBL/GenBank/DDBJ databases">
        <title>The genome of Habropoda laboriosa.</title>
        <authorList>
            <person name="Pan H."/>
            <person name="Kapheim K."/>
        </authorList>
    </citation>
    <scope>NUCLEOTIDE SEQUENCE [LARGE SCALE GENOMIC DNA]</scope>
    <source>
        <strain evidence="1">0110345459</strain>
    </source>
</reference>
<evidence type="ECO:0000313" key="1">
    <source>
        <dbReference type="EMBL" id="KOC64191.1"/>
    </source>
</evidence>
<gene>
    <name evidence="1" type="ORF">WH47_12493</name>
</gene>
<sequence length="52" mass="5898">MCPTAHSVEQRTGYFTCTARNDISWTLVRYARRIANDATLSGYIWGRCAISL</sequence>
<dbReference type="AlphaFoldDB" id="A0A0L7R061"/>
<keyword evidence="2" id="KW-1185">Reference proteome</keyword>
<protein>
    <submittedName>
        <fullName evidence="1">Uncharacterized protein</fullName>
    </submittedName>
</protein>
<dbReference type="Proteomes" id="UP000053825">
    <property type="component" value="Unassembled WGS sequence"/>
</dbReference>
<proteinExistence type="predicted"/>
<name>A0A0L7R061_9HYME</name>
<evidence type="ECO:0000313" key="2">
    <source>
        <dbReference type="Proteomes" id="UP000053825"/>
    </source>
</evidence>
<dbReference type="EMBL" id="KQ414672">
    <property type="protein sequence ID" value="KOC64191.1"/>
    <property type="molecule type" value="Genomic_DNA"/>
</dbReference>
<organism evidence="1 2">
    <name type="scientific">Habropoda laboriosa</name>
    <dbReference type="NCBI Taxonomy" id="597456"/>
    <lineage>
        <taxon>Eukaryota</taxon>
        <taxon>Metazoa</taxon>
        <taxon>Ecdysozoa</taxon>
        <taxon>Arthropoda</taxon>
        <taxon>Hexapoda</taxon>
        <taxon>Insecta</taxon>
        <taxon>Pterygota</taxon>
        <taxon>Neoptera</taxon>
        <taxon>Endopterygota</taxon>
        <taxon>Hymenoptera</taxon>
        <taxon>Apocrita</taxon>
        <taxon>Aculeata</taxon>
        <taxon>Apoidea</taxon>
        <taxon>Anthophila</taxon>
        <taxon>Apidae</taxon>
        <taxon>Habropoda</taxon>
    </lineage>
</organism>